<dbReference type="AlphaFoldDB" id="I7IYI6"/>
<feature type="transmembrane region" description="Helical" evidence="10">
    <location>
        <begin position="209"/>
        <end position="242"/>
    </location>
</feature>
<dbReference type="OrthoDB" id="1649937at2"/>
<dbReference type="InterPro" id="IPR050303">
    <property type="entry name" value="GatZ_KbaZ_carbometab"/>
</dbReference>
<keyword evidence="11" id="KW-0808">Transferase</keyword>
<evidence type="ECO:0000256" key="7">
    <source>
        <dbReference type="ARBA" id="ARBA00022989"/>
    </source>
</evidence>
<comment type="caution">
    <text evidence="11">The sequence shown here is derived from an EMBL/GenBank/DDBJ whole genome shotgun (WGS) entry which is preliminary data.</text>
</comment>
<evidence type="ECO:0000256" key="4">
    <source>
        <dbReference type="ARBA" id="ARBA00022597"/>
    </source>
</evidence>
<keyword evidence="7 10" id="KW-1133">Transmembrane helix</keyword>
<feature type="transmembrane region" description="Helical" evidence="10">
    <location>
        <begin position="174"/>
        <end position="197"/>
    </location>
</feature>
<feature type="transmembrane region" description="Helical" evidence="10">
    <location>
        <begin position="6"/>
        <end position="26"/>
    </location>
</feature>
<proteinExistence type="predicted"/>
<evidence type="ECO:0000256" key="1">
    <source>
        <dbReference type="ARBA" id="ARBA00004651"/>
    </source>
</evidence>
<dbReference type="STRING" id="1423790.BN53_00070"/>
<name>I7IYI6_9LACO</name>
<dbReference type="PANTHER" id="PTHR32502">
    <property type="entry name" value="N-ACETYLGALACTOSAMINE PERMEASE II COMPONENT-RELATED"/>
    <property type="match status" value="1"/>
</dbReference>
<protein>
    <submittedName>
        <fullName evidence="11">Putative N-acetylgalactosamine-specific phosphotransferase system (PTS), IIC component</fullName>
        <ecNumber evidence="11">2.7.1.69</ecNumber>
    </submittedName>
</protein>
<dbReference type="InterPro" id="IPR004700">
    <property type="entry name" value="PTS_IIC_man"/>
</dbReference>
<gene>
    <name evidence="11" type="ORF">BN53_00070</name>
</gene>
<organism evidence="11 12">
    <name type="scientific">Lactobacillus pasteurii DSM 23907 = CRBIP 24.76</name>
    <dbReference type="NCBI Taxonomy" id="1423790"/>
    <lineage>
        <taxon>Bacteria</taxon>
        <taxon>Bacillati</taxon>
        <taxon>Bacillota</taxon>
        <taxon>Bacilli</taxon>
        <taxon>Lactobacillales</taxon>
        <taxon>Lactobacillaceae</taxon>
        <taxon>Lactobacillus</taxon>
    </lineage>
</organism>
<sequence length="266" mass="27884">MHISLIQAILIGLWTAFCYAGMLWGIYTNRALVLSFGVGVILGDIPTALACGAVAELAFMGFGVGAGGTVPPNPIGPGIIGTLLAITSAGKITAASALALSIPFAVAIQFLQTFVYTLCAGFPESAKKALKAQNFTKYRLISNATVCLFAIVGFFLGFLGAYSMSTLQTLVKMIPQWLLTGLSVAGGMLPAIGFAMIMSVMLKKEFIPFALLGYALAAYFTTPVIGIAIFGTIVALLVFFFSGKKDANATTSSANTSTEESRDDWI</sequence>
<reference evidence="11 12" key="1">
    <citation type="submission" date="2012-06" db="EMBL/GenBank/DDBJ databases">
        <title>Draft Genome Sequence of Lactobacillus pasteurii CRBIP 24.76T.</title>
        <authorList>
            <person name="Cousin S."/>
            <person name="Bouchier C."/>
            <person name="Loux V."/>
            <person name="Ma L."/>
            <person name="Creno S."/>
            <person name="Bizet C."/>
            <person name="Clermont D."/>
        </authorList>
    </citation>
    <scope>NUCLEOTIDE SEQUENCE [LARGE SCALE GENOMIC DNA]</scope>
    <source>
        <strain evidence="12">CRBIP 24.76T</strain>
    </source>
</reference>
<feature type="transmembrane region" description="Helical" evidence="10">
    <location>
        <begin position="97"/>
        <end position="119"/>
    </location>
</feature>
<keyword evidence="3" id="KW-1003">Cell membrane</keyword>
<comment type="subcellular location">
    <subcellularLocation>
        <location evidence="1">Cell membrane</location>
        <topology evidence="1">Multi-pass membrane protein</topology>
    </subcellularLocation>
</comment>
<dbReference type="EC" id="2.7.1.69" evidence="11"/>
<feature type="transmembrane region" description="Helical" evidence="10">
    <location>
        <begin position="140"/>
        <end position="162"/>
    </location>
</feature>
<dbReference type="EMBL" id="CAKD01000005">
    <property type="protein sequence ID" value="CCI84517.1"/>
    <property type="molecule type" value="Genomic_DNA"/>
</dbReference>
<feature type="compositionally biased region" description="Low complexity" evidence="9">
    <location>
        <begin position="248"/>
        <end position="258"/>
    </location>
</feature>
<dbReference type="GO" id="GO:0005886">
    <property type="term" value="C:plasma membrane"/>
    <property type="evidence" value="ECO:0007669"/>
    <property type="project" value="UniProtKB-SubCell"/>
</dbReference>
<dbReference type="GO" id="GO:0016740">
    <property type="term" value="F:transferase activity"/>
    <property type="evidence" value="ECO:0007669"/>
    <property type="project" value="UniProtKB-KW"/>
</dbReference>
<evidence type="ECO:0000256" key="8">
    <source>
        <dbReference type="ARBA" id="ARBA00023136"/>
    </source>
</evidence>
<evidence type="ECO:0000256" key="9">
    <source>
        <dbReference type="SAM" id="MobiDB-lite"/>
    </source>
</evidence>
<keyword evidence="2" id="KW-0813">Transport</keyword>
<feature type="region of interest" description="Disordered" evidence="9">
    <location>
        <begin position="247"/>
        <end position="266"/>
    </location>
</feature>
<keyword evidence="8 10" id="KW-0472">Membrane</keyword>
<dbReference type="GO" id="GO:0009401">
    <property type="term" value="P:phosphoenolpyruvate-dependent sugar phosphotransferase system"/>
    <property type="evidence" value="ECO:0007669"/>
    <property type="project" value="UniProtKB-KW"/>
</dbReference>
<evidence type="ECO:0000256" key="10">
    <source>
        <dbReference type="SAM" id="Phobius"/>
    </source>
</evidence>
<evidence type="ECO:0000256" key="5">
    <source>
        <dbReference type="ARBA" id="ARBA00022683"/>
    </source>
</evidence>
<keyword evidence="12" id="KW-1185">Reference proteome</keyword>
<evidence type="ECO:0000313" key="11">
    <source>
        <dbReference type="EMBL" id="CCI84517.1"/>
    </source>
</evidence>
<keyword evidence="5" id="KW-0598">Phosphotransferase system</keyword>
<accession>I7IYI6</accession>
<evidence type="ECO:0000256" key="6">
    <source>
        <dbReference type="ARBA" id="ARBA00022692"/>
    </source>
</evidence>
<evidence type="ECO:0000256" key="3">
    <source>
        <dbReference type="ARBA" id="ARBA00022475"/>
    </source>
</evidence>
<dbReference type="eggNOG" id="COG3715">
    <property type="taxonomic scope" value="Bacteria"/>
</dbReference>
<dbReference type="PROSITE" id="PS51106">
    <property type="entry name" value="PTS_EIIC_TYPE_4"/>
    <property type="match status" value="1"/>
</dbReference>
<keyword evidence="6 10" id="KW-0812">Transmembrane</keyword>
<dbReference type="Proteomes" id="UP000009311">
    <property type="component" value="Unassembled WGS sequence"/>
</dbReference>
<feature type="transmembrane region" description="Helical" evidence="10">
    <location>
        <begin position="33"/>
        <end position="55"/>
    </location>
</feature>
<evidence type="ECO:0000256" key="2">
    <source>
        <dbReference type="ARBA" id="ARBA00022448"/>
    </source>
</evidence>
<dbReference type="PANTHER" id="PTHR32502:SF8">
    <property type="entry name" value="N-ACETYLGALACTOSAMINE PERMEASE IIC COMPONENT 1"/>
    <property type="match status" value="1"/>
</dbReference>
<keyword evidence="4" id="KW-0762">Sugar transport</keyword>
<evidence type="ECO:0000313" key="12">
    <source>
        <dbReference type="Proteomes" id="UP000009311"/>
    </source>
</evidence>
<dbReference type="Pfam" id="PF03609">
    <property type="entry name" value="EII-Sor"/>
    <property type="match status" value="1"/>
</dbReference>
<dbReference type="RefSeq" id="WP_009559068.1">
    <property type="nucleotide sequence ID" value="NZ_AYZN01000005.1"/>
</dbReference>